<keyword evidence="1" id="KW-0812">Transmembrane</keyword>
<dbReference type="Gene3D" id="2.60.40.10">
    <property type="entry name" value="Immunoglobulins"/>
    <property type="match status" value="3"/>
</dbReference>
<dbReference type="Pfam" id="PF17963">
    <property type="entry name" value="Big_9"/>
    <property type="match status" value="2"/>
</dbReference>
<name>A0A850T2S3_9BACT</name>
<dbReference type="Pfam" id="PF05345">
    <property type="entry name" value="He_PIG"/>
    <property type="match status" value="1"/>
</dbReference>
<keyword evidence="6" id="KW-1185">Reference proteome</keyword>
<dbReference type="SMART" id="SM00408">
    <property type="entry name" value="IGc2"/>
    <property type="match status" value="1"/>
</dbReference>
<dbReference type="SMART" id="SM00409">
    <property type="entry name" value="IG"/>
    <property type="match status" value="1"/>
</dbReference>
<dbReference type="PANTHER" id="PTHR24026">
    <property type="entry name" value="FAT ATYPICAL CADHERIN-RELATED"/>
    <property type="match status" value="1"/>
</dbReference>
<keyword evidence="2" id="KW-0472">Membrane</keyword>
<dbReference type="Gene3D" id="2.60.40.60">
    <property type="entry name" value="Cadherins"/>
    <property type="match status" value="1"/>
</dbReference>
<feature type="domain" description="Cadherin" evidence="3">
    <location>
        <begin position="215"/>
        <end position="316"/>
    </location>
</feature>
<dbReference type="InterPro" id="IPR036439">
    <property type="entry name" value="Dockerin_dom_sf"/>
</dbReference>
<dbReference type="SMART" id="SM00112">
    <property type="entry name" value="CA"/>
    <property type="match status" value="2"/>
</dbReference>
<dbReference type="InterPro" id="IPR003598">
    <property type="entry name" value="Ig_sub2"/>
</dbReference>
<dbReference type="Gene3D" id="2.160.20.10">
    <property type="entry name" value="Single-stranded right-handed beta-helix, Pectin lyase-like"/>
    <property type="match status" value="1"/>
</dbReference>
<feature type="domain" description="Cadherin" evidence="3">
    <location>
        <begin position="323"/>
        <end position="429"/>
    </location>
</feature>
<dbReference type="SUPFAM" id="SSF48726">
    <property type="entry name" value="Immunoglobulin"/>
    <property type="match status" value="1"/>
</dbReference>
<dbReference type="SUPFAM" id="SSF49313">
    <property type="entry name" value="Cadherin-like"/>
    <property type="match status" value="3"/>
</dbReference>
<keyword evidence="2" id="KW-1133">Transmembrane helix</keyword>
<dbReference type="SUPFAM" id="SSF51126">
    <property type="entry name" value="Pectin lyase-like"/>
    <property type="match status" value="1"/>
</dbReference>
<dbReference type="InterPro" id="IPR011050">
    <property type="entry name" value="Pectin_lyase_fold/virulence"/>
</dbReference>
<reference evidence="5 6" key="1">
    <citation type="submission" date="2020-06" db="EMBL/GenBank/DDBJ databases">
        <title>High-quality draft genome of sulfate reducer Desulfobacter latus type strain AcrS2 isolated from marine sediment.</title>
        <authorList>
            <person name="Hoppe M."/>
            <person name="Larsen C.K."/>
            <person name="Marshall I.P.G."/>
            <person name="Schramm A."/>
            <person name="Marietou A.G."/>
        </authorList>
    </citation>
    <scope>NUCLEOTIDE SEQUENCE [LARGE SCALE GENOMIC DNA]</scope>
    <source>
        <strain evidence="5 6">AcRS2</strain>
    </source>
</reference>
<dbReference type="GO" id="GO:0000272">
    <property type="term" value="P:polysaccharide catabolic process"/>
    <property type="evidence" value="ECO:0007669"/>
    <property type="project" value="InterPro"/>
</dbReference>
<dbReference type="CDD" id="cd11304">
    <property type="entry name" value="Cadherin_repeat"/>
    <property type="match status" value="1"/>
</dbReference>
<dbReference type="SUPFAM" id="SSF63446">
    <property type="entry name" value="Type I dockerin domain"/>
    <property type="match status" value="1"/>
</dbReference>
<accession>A0A850T2S3</accession>
<dbReference type="InterPro" id="IPR015919">
    <property type="entry name" value="Cadherin-like_sf"/>
</dbReference>
<evidence type="ECO:0000256" key="2">
    <source>
        <dbReference type="ARBA" id="ARBA00022989"/>
    </source>
</evidence>
<dbReference type="Pfam" id="PF13229">
    <property type="entry name" value="Beta_helix"/>
    <property type="match status" value="1"/>
</dbReference>
<dbReference type="NCBIfam" id="TIGR01965">
    <property type="entry name" value="VCBS_repeat"/>
    <property type="match status" value="1"/>
</dbReference>
<dbReference type="RefSeq" id="WP_178366856.1">
    <property type="nucleotide sequence ID" value="NZ_JACADJ010000033.1"/>
</dbReference>
<dbReference type="InterPro" id="IPR036179">
    <property type="entry name" value="Ig-like_dom_sf"/>
</dbReference>
<protein>
    <submittedName>
        <fullName evidence="5">Immunoglobulin domain-containing protein</fullName>
    </submittedName>
</protein>
<dbReference type="PANTHER" id="PTHR24026:SF126">
    <property type="entry name" value="PROTOCADHERIN FAT 4"/>
    <property type="match status" value="1"/>
</dbReference>
<dbReference type="GO" id="GO:0005886">
    <property type="term" value="C:plasma membrane"/>
    <property type="evidence" value="ECO:0007669"/>
    <property type="project" value="UniProtKB-SubCell"/>
</dbReference>
<dbReference type="PROSITE" id="PS50268">
    <property type="entry name" value="CADHERIN_2"/>
    <property type="match status" value="2"/>
</dbReference>
<proteinExistence type="predicted"/>
<dbReference type="PROSITE" id="PS50835">
    <property type="entry name" value="IG_LIKE"/>
    <property type="match status" value="1"/>
</dbReference>
<evidence type="ECO:0000256" key="1">
    <source>
        <dbReference type="ARBA" id="ARBA00022692"/>
    </source>
</evidence>
<dbReference type="InterPro" id="IPR006626">
    <property type="entry name" value="PbH1"/>
</dbReference>
<dbReference type="InterPro" id="IPR010221">
    <property type="entry name" value="VCBS_dom"/>
</dbReference>
<dbReference type="InterPro" id="IPR039448">
    <property type="entry name" value="Beta_helix"/>
</dbReference>
<dbReference type="InterPro" id="IPR002126">
    <property type="entry name" value="Cadherin-like_dom"/>
</dbReference>
<sequence length="1555" mass="166619">DLTPYDVDLFTFEAQAGDELTFYVTENLYYSSTKSKLVIYNPDESEFFSKEATSAPGERNLVAEQSGTYRVLYFCSSAGDTCDYTLYFYNLGEGRRTQGTSELLQPNEQTTGQIEQPYDVDEFTFHGFADETISFSCSESFSSSSADLCIVVYAPDGSELLSTCTVGTFTTDSITLSVDSPAYRLIAYAESGYTGKYTIMYKNSSAESWPKPYEETSPTDLTYNEDDPAQTGVVDFKTVFNDPDHTPAELSYTLRSAEPDGIVSLTLSADGILDVTPQSQANGTVTVRVQAEDPDGFTATSTFTITIQSVSDAPQIEDGIAWSVKEDQEIGSIVGVPAVADNDPGETFVWTIQAGNDDGTFAIDTDTGTISLADYVDFEQTARYNLTLLVTDSEGLTDSADIPITIIDANDRPKCADSQFSVSEDLPVLSIYPANGILAGATDPNGDNLSVDPFQGVSDLGAVLDVRADGSLTYNMSAAQSLLAGESATDEFTMTVRDADGLPTTCTLSLTINGANDAPTDVVLSKSTIPPVAHAGWLVGGLTSVDLDDGDSYVYAIEPGGADNDWFAIQGDQLKLIQDFPLGGPESLNVSIRSTDAAGAYVITSHTITQGNVLYVDNDVPAGGDGSSPETAFTQIQDGIDAAGVNDIVIVSPGEYLGNIYIDKEISVIGKVGREAIIKGVGEYRGFHIVADNVTVSGFTINNCESAGIWIDGASHCYIDSVAIQNVVGWSGIGSAYPGYGVFISNASYNILENLSISGIRGADATYTGGQGYGIKIDKSDDNRIKDVTISDIEGGYSAYASALSGRDIYATPYGIYISESDNNTISDTHIEYIRLRNQLRVLDCTNLLVERCYFDRIYLDGTTTATIGGSPDAENYISSLENHTANPIDATYNNWDSLSPDDKITDQLDDPDLGRVNSDHWIYNYPPAFSSTPITSAAVNHMYTYEISASDQNGDALEFQGEALPSWLSIQNNDDNTAVLSGIPPETALEKIEISLTVVEKASVSKKYDTQSFTLNIVNNISFSTLPASRLYAGEAYSALIATALIVEDEPAVISIEGLPEWLSFIDNGDGTGLLSGIPPAESNGNAWTLSLRGTSGDDTVLHELELSIFPSDAARLWDGIGEVNDVVVKGNIAFAVSDTGLYVIDGTTPTSPVLIRRYPGLAGSRLTIEGDTLLLNDNTDPENILLGILNVSSSAEVSVIKAYRWGGAVQMRLKDNILYAFYGDSIGLIDISDPFNAASRSTLNPQSGANGSGIKCFDIKDQRLYAYDWYDLGNMIYDVSDPDNPFSEYPCDPEPYGYAAFDVSDPEVYLLVRSDQNQLRNLSLDKEIVLPPGFTSSPLCLDVKNGTAYVASDDTGVQVISGIASGTAKLSHTYGDISGRLNTVVAGDTCVYIAGEDGLYIIPAYSDNPPSIQSQPRDTSAVVGTGVQFSISASGTPTLNYQWYKDGIKIEGASGQTLHIEQVLLSDAGNYTCAVDNAFGNTTSDSAVLKVLPLGDYNHDAEINITDALNVLHICVGKKPAAIYLDTDLNNDRKISIIDAPAALQNAKGMRTK</sequence>
<dbReference type="Proteomes" id="UP000553343">
    <property type="component" value="Unassembled WGS sequence"/>
</dbReference>
<dbReference type="InterPro" id="IPR012334">
    <property type="entry name" value="Pectin_lyas_fold"/>
</dbReference>
<dbReference type="InterPro" id="IPR007110">
    <property type="entry name" value="Ig-like_dom"/>
</dbReference>
<dbReference type="SMART" id="SM00710">
    <property type="entry name" value="PbH1"/>
    <property type="match status" value="5"/>
</dbReference>
<dbReference type="EMBL" id="JACADJ010000033">
    <property type="protein sequence ID" value="NWH05401.1"/>
    <property type="molecule type" value="Genomic_DNA"/>
</dbReference>
<feature type="non-terminal residue" evidence="5">
    <location>
        <position position="1"/>
    </location>
</feature>
<comment type="caution">
    <text evidence="5">The sequence shown here is derived from an EMBL/GenBank/DDBJ whole genome shotgun (WGS) entry which is preliminary data.</text>
</comment>
<evidence type="ECO:0000259" key="4">
    <source>
        <dbReference type="PROSITE" id="PS50835"/>
    </source>
</evidence>
<feature type="domain" description="Ig-like" evidence="4">
    <location>
        <begin position="1412"/>
        <end position="1492"/>
    </location>
</feature>
<dbReference type="Gene3D" id="2.60.120.380">
    <property type="match status" value="2"/>
</dbReference>
<dbReference type="Pfam" id="PF00028">
    <property type="entry name" value="Cadherin"/>
    <property type="match status" value="1"/>
</dbReference>
<dbReference type="InterPro" id="IPR003599">
    <property type="entry name" value="Ig_sub"/>
</dbReference>
<dbReference type="InterPro" id="IPR013783">
    <property type="entry name" value="Ig-like_fold"/>
</dbReference>
<dbReference type="Pfam" id="PF13927">
    <property type="entry name" value="Ig_3"/>
    <property type="match status" value="1"/>
</dbReference>
<organism evidence="5 6">
    <name type="scientific">Desulfobacter latus</name>
    <dbReference type="NCBI Taxonomy" id="2292"/>
    <lineage>
        <taxon>Bacteria</taxon>
        <taxon>Pseudomonadati</taxon>
        <taxon>Thermodesulfobacteriota</taxon>
        <taxon>Desulfobacteria</taxon>
        <taxon>Desulfobacterales</taxon>
        <taxon>Desulfobacteraceae</taxon>
        <taxon>Desulfobacter</taxon>
    </lineage>
</organism>
<dbReference type="GO" id="GO:0005509">
    <property type="term" value="F:calcium ion binding"/>
    <property type="evidence" value="ECO:0007669"/>
    <property type="project" value="InterPro"/>
</dbReference>
<dbReference type="GO" id="GO:0007156">
    <property type="term" value="P:homophilic cell adhesion via plasma membrane adhesion molecules"/>
    <property type="evidence" value="ECO:0007669"/>
    <property type="project" value="InterPro"/>
</dbReference>
<evidence type="ECO:0000313" key="5">
    <source>
        <dbReference type="EMBL" id="NWH05401.1"/>
    </source>
</evidence>
<gene>
    <name evidence="5" type="ORF">HXW94_10450</name>
</gene>
<evidence type="ECO:0000259" key="3">
    <source>
        <dbReference type="PROSITE" id="PS50268"/>
    </source>
</evidence>
<evidence type="ECO:0000313" key="6">
    <source>
        <dbReference type="Proteomes" id="UP000553343"/>
    </source>
</evidence>